<name>A0A1V1NRB8_9BACT</name>
<protein>
    <submittedName>
        <fullName evidence="1">Uncharacterized protein</fullName>
    </submittedName>
</protein>
<proteinExistence type="predicted"/>
<dbReference type="EMBL" id="ATBP01003211">
    <property type="protein sequence ID" value="ETR65103.1"/>
    <property type="molecule type" value="Genomic_DNA"/>
</dbReference>
<organism evidence="1 2">
    <name type="scientific">Candidatus Magnetoglobus multicellularis str. Araruama</name>
    <dbReference type="NCBI Taxonomy" id="890399"/>
    <lineage>
        <taxon>Bacteria</taxon>
        <taxon>Pseudomonadati</taxon>
        <taxon>Thermodesulfobacteriota</taxon>
        <taxon>Desulfobacteria</taxon>
        <taxon>Desulfobacterales</taxon>
        <taxon>Desulfobacteraceae</taxon>
        <taxon>Candidatus Magnetoglobus</taxon>
    </lineage>
</organism>
<accession>A0A1V1NRB8</accession>
<sequence length="166" mass="17393">MYYVHTTGTNSLALGNVSQLTSVTASTDEPAGTTLRWLVSFDGGTTWKYASGGSNWVEASGGLADLGTHGNTTSEMQTGLAGYTVEAGDTQLDFAMGLMTTDETTTPRVSGIQVDYQLAGYYESRVLGGYSSAAAEYGMQRVSSTQTKVKKLSAGSATVKVNIVTE</sequence>
<dbReference type="Proteomes" id="UP000189670">
    <property type="component" value="Unassembled WGS sequence"/>
</dbReference>
<gene>
    <name evidence="1" type="ORF">OMM_06132</name>
</gene>
<dbReference type="AlphaFoldDB" id="A0A1V1NRB8"/>
<reference evidence="2" key="1">
    <citation type="submission" date="2012-11" db="EMBL/GenBank/DDBJ databases">
        <authorList>
            <person name="Lucero-Rivera Y.E."/>
            <person name="Tovar-Ramirez D."/>
        </authorList>
    </citation>
    <scope>NUCLEOTIDE SEQUENCE [LARGE SCALE GENOMIC DNA]</scope>
    <source>
        <strain evidence="2">Araruama</strain>
    </source>
</reference>
<evidence type="ECO:0000313" key="2">
    <source>
        <dbReference type="Proteomes" id="UP000189670"/>
    </source>
</evidence>
<comment type="caution">
    <text evidence="1">The sequence shown here is derived from an EMBL/GenBank/DDBJ whole genome shotgun (WGS) entry which is preliminary data.</text>
</comment>
<evidence type="ECO:0000313" key="1">
    <source>
        <dbReference type="EMBL" id="ETR65103.1"/>
    </source>
</evidence>